<comment type="caution">
    <text evidence="2">The sequence shown here is derived from an EMBL/GenBank/DDBJ whole genome shotgun (WGS) entry which is preliminary data.</text>
</comment>
<dbReference type="Proteomes" id="UP000598032">
    <property type="component" value="Unassembled WGS sequence"/>
</dbReference>
<evidence type="ECO:0000313" key="2">
    <source>
        <dbReference type="EMBL" id="CAD6518338.1"/>
    </source>
</evidence>
<dbReference type="Pfam" id="PF13503">
    <property type="entry name" value="DUF4123"/>
    <property type="match status" value="1"/>
</dbReference>
<name>A0ABN7HIC1_9BURK</name>
<evidence type="ECO:0000259" key="1">
    <source>
        <dbReference type="Pfam" id="PF13503"/>
    </source>
</evidence>
<organism evidence="2 3">
    <name type="scientific">Paraburkholderia metrosideri</name>
    <dbReference type="NCBI Taxonomy" id="580937"/>
    <lineage>
        <taxon>Bacteria</taxon>
        <taxon>Pseudomonadati</taxon>
        <taxon>Pseudomonadota</taxon>
        <taxon>Betaproteobacteria</taxon>
        <taxon>Burkholderiales</taxon>
        <taxon>Burkholderiaceae</taxon>
        <taxon>Paraburkholderia</taxon>
    </lineage>
</organism>
<keyword evidence="3" id="KW-1185">Reference proteome</keyword>
<evidence type="ECO:0000313" key="3">
    <source>
        <dbReference type="Proteomes" id="UP000598032"/>
    </source>
</evidence>
<dbReference type="EMBL" id="CAJHCP010000002">
    <property type="protein sequence ID" value="CAD6518338.1"/>
    <property type="molecule type" value="Genomic_DNA"/>
</dbReference>
<gene>
    <name evidence="2" type="ORF">LMG28140_01077</name>
</gene>
<reference evidence="2 3" key="1">
    <citation type="submission" date="2020-10" db="EMBL/GenBank/DDBJ databases">
        <authorList>
            <person name="Peeters C."/>
        </authorList>
    </citation>
    <scope>NUCLEOTIDE SEQUENCE [LARGE SCALE GENOMIC DNA]</scope>
    <source>
        <strain evidence="2 3">LMG 28140</strain>
    </source>
</reference>
<sequence>MIHEEVNHRLRMHSTRYNGLRFHVLVDGIQYERHTGQPMVARSGAVVSLFAGTDDEPMARAGPWLVDPSQAPELTVQLAAMEPQRPGVIWLIVWNELEAQAGMLRKMINATGPDGRQIMLRFWDPRALANLHRALGERAWNDHFRGVLEWNFIENGTRLKIITDA</sequence>
<accession>A0ABN7HIC1</accession>
<proteinExistence type="predicted"/>
<feature type="domain" description="DUF4123" evidence="1">
    <location>
        <begin position="24"/>
        <end position="141"/>
    </location>
</feature>
<dbReference type="InterPro" id="IPR025391">
    <property type="entry name" value="DUF4123"/>
</dbReference>
<dbReference type="RefSeq" id="WP_201641242.1">
    <property type="nucleotide sequence ID" value="NZ_CAJHCP010000002.1"/>
</dbReference>
<protein>
    <recommendedName>
        <fullName evidence="1">DUF4123 domain-containing protein</fullName>
    </recommendedName>
</protein>